<comment type="caution">
    <text evidence="1">The sequence shown here is derived from an EMBL/GenBank/DDBJ whole genome shotgun (WGS) entry which is preliminary data.</text>
</comment>
<protein>
    <submittedName>
        <fullName evidence="1">Uncharacterized protein</fullName>
    </submittedName>
</protein>
<name>A0A840N4N1_9BRAD</name>
<dbReference type="Proteomes" id="UP000521227">
    <property type="component" value="Unassembled WGS sequence"/>
</dbReference>
<proteinExistence type="predicted"/>
<reference evidence="1 2" key="1">
    <citation type="submission" date="2020-08" db="EMBL/GenBank/DDBJ databases">
        <title>Genomic Encyclopedia of Type Strains, Phase IV (KMG-IV): sequencing the most valuable type-strain genomes for metagenomic binning, comparative biology and taxonomic classification.</title>
        <authorList>
            <person name="Goeker M."/>
        </authorList>
    </citation>
    <scope>NUCLEOTIDE SEQUENCE [LARGE SCALE GENOMIC DNA]</scope>
    <source>
        <strain evidence="1 2">DSM 17498</strain>
    </source>
</reference>
<gene>
    <name evidence="1" type="ORF">HNQ36_003507</name>
</gene>
<dbReference type="AlphaFoldDB" id="A0A840N4N1"/>
<dbReference type="EMBL" id="JACHIJ010000005">
    <property type="protein sequence ID" value="MBB5053507.1"/>
    <property type="molecule type" value="Genomic_DNA"/>
</dbReference>
<evidence type="ECO:0000313" key="1">
    <source>
        <dbReference type="EMBL" id="MBB5053507.1"/>
    </source>
</evidence>
<sequence length="327" mass="36828">MSDASEQSIEELLATSTAPAIIPFELKGFADEETARALANRTTTFIRFIGTRMNLENLVGVTVAYDYAKALTEIDRGYETRHVLTPSTEIAHGVAMAPGVFRDGVLKTYLAFNANVLMHLMEGEGENFSQVYYQLAHECGHVHDRTAFDVAIPGLLQRPYDFGNELARIKFSLGWGSWGEYAATRLSASFYPEQIVHFEETFFAALEGLDERIDAAMDAFWYDGDGWKCFRAVTGEYDRFFTFTSYLIGHISGLDGEVDRAPKFKEFFQSGNWLAQYLIELDKVLESIWSNYGDWKSFEEFNGIGELIVLIATTHGVHLTEDGLAIY</sequence>
<accession>A0A840N4N1</accession>
<dbReference type="RefSeq" id="WP_056296673.1">
    <property type="nucleotide sequence ID" value="NZ_JACHIJ010000005.1"/>
</dbReference>
<evidence type="ECO:0000313" key="2">
    <source>
        <dbReference type="Proteomes" id="UP000521227"/>
    </source>
</evidence>
<organism evidence="1 2">
    <name type="scientific">Afipia massiliensis</name>
    <dbReference type="NCBI Taxonomy" id="211460"/>
    <lineage>
        <taxon>Bacteria</taxon>
        <taxon>Pseudomonadati</taxon>
        <taxon>Pseudomonadota</taxon>
        <taxon>Alphaproteobacteria</taxon>
        <taxon>Hyphomicrobiales</taxon>
        <taxon>Nitrobacteraceae</taxon>
        <taxon>Afipia</taxon>
    </lineage>
</organism>